<dbReference type="SUPFAM" id="SSF53067">
    <property type="entry name" value="Actin-like ATPase domain"/>
    <property type="match status" value="1"/>
</dbReference>
<gene>
    <name evidence="2" type="ORF">FYJ43_03855</name>
</gene>
<sequence>MPEGQGQPHKVVAVDLGGTKIRAACVSITGQQATVDDVVSEPTPTSGTADDVLRACTHAVGQVLERHSQVVAVGMAAGGVIDTTGRKVTHATTTIKGWAGAEIGLWFDNAFGLPFAVLNDAHAHGLGEALFGSGRGHHSMLMVAVGTGIGGAVILDGVPLEGVRGAAGHVGHVSVAEADDIECTCGRVGHLEGLASGPGILRLAKRLGVGSESCVDGPTLAAAAARGDHGAEEAYRLAGFATGRVIGGLLNTLDVDVVSLAGGVVDASALWMDAVRSGIMHDAMDVVASTPVVAAVRGSHAALLGAAAYALKSGRNNSSN</sequence>
<evidence type="ECO:0000313" key="3">
    <source>
        <dbReference type="Proteomes" id="UP000466104"/>
    </source>
</evidence>
<evidence type="ECO:0000313" key="2">
    <source>
        <dbReference type="EMBL" id="MSS45197.1"/>
    </source>
</evidence>
<dbReference type="Gene3D" id="3.30.420.40">
    <property type="match status" value="2"/>
</dbReference>
<comment type="caution">
    <text evidence="2">The sequence shown here is derived from an EMBL/GenBank/DDBJ whole genome shotgun (WGS) entry which is preliminary data.</text>
</comment>
<dbReference type="Pfam" id="PF00480">
    <property type="entry name" value="ROK"/>
    <property type="match status" value="1"/>
</dbReference>
<organism evidence="2 3">
    <name type="scientific">Cutibacterium porci</name>
    <dbReference type="NCBI Taxonomy" id="2605781"/>
    <lineage>
        <taxon>Bacteria</taxon>
        <taxon>Bacillati</taxon>
        <taxon>Actinomycetota</taxon>
        <taxon>Actinomycetes</taxon>
        <taxon>Propionibacteriales</taxon>
        <taxon>Propionibacteriaceae</taxon>
        <taxon>Cutibacterium</taxon>
    </lineage>
</organism>
<keyword evidence="3" id="KW-1185">Reference proteome</keyword>
<name>A0A7K0J5K6_9ACTN</name>
<dbReference type="InterPro" id="IPR043129">
    <property type="entry name" value="ATPase_NBD"/>
</dbReference>
<dbReference type="PANTHER" id="PTHR18964">
    <property type="entry name" value="ROK (REPRESSOR, ORF, KINASE) FAMILY"/>
    <property type="match status" value="1"/>
</dbReference>
<dbReference type="InterPro" id="IPR000600">
    <property type="entry name" value="ROK"/>
</dbReference>
<dbReference type="RefSeq" id="WP_195839873.1">
    <property type="nucleotide sequence ID" value="NZ_VUMG01000001.1"/>
</dbReference>
<protein>
    <submittedName>
        <fullName evidence="2">ROK family protein</fullName>
    </submittedName>
</protein>
<comment type="similarity">
    <text evidence="1">Belongs to the ROK (NagC/XylR) family.</text>
</comment>
<dbReference type="InterPro" id="IPR049874">
    <property type="entry name" value="ROK_cs"/>
</dbReference>
<evidence type="ECO:0000256" key="1">
    <source>
        <dbReference type="ARBA" id="ARBA00006479"/>
    </source>
</evidence>
<reference evidence="2 3" key="1">
    <citation type="submission" date="2019-08" db="EMBL/GenBank/DDBJ databases">
        <title>In-depth cultivation of the pig gut microbiome towards novel bacterial diversity and tailored functional studies.</title>
        <authorList>
            <person name="Wylensek D."/>
            <person name="Hitch T.C.A."/>
            <person name="Clavel T."/>
        </authorList>
    </citation>
    <scope>NUCLEOTIDE SEQUENCE [LARGE SCALE GENOMIC DNA]</scope>
    <source>
        <strain evidence="2 3">WCA-380-WT-3A</strain>
    </source>
</reference>
<accession>A0A7K0J5K6</accession>
<dbReference type="EMBL" id="VUMG01000001">
    <property type="protein sequence ID" value="MSS45197.1"/>
    <property type="molecule type" value="Genomic_DNA"/>
</dbReference>
<dbReference type="PROSITE" id="PS01125">
    <property type="entry name" value="ROK"/>
    <property type="match status" value="1"/>
</dbReference>
<dbReference type="Proteomes" id="UP000466104">
    <property type="component" value="Unassembled WGS sequence"/>
</dbReference>
<dbReference type="PANTHER" id="PTHR18964:SF169">
    <property type="entry name" value="N-ACETYLMANNOSAMINE KINASE"/>
    <property type="match status" value="1"/>
</dbReference>
<proteinExistence type="inferred from homology"/>
<dbReference type="AlphaFoldDB" id="A0A7K0J5K6"/>